<reference evidence="1" key="1">
    <citation type="journal article" date="2023" name="Insect Mol. Biol.">
        <title>Genome sequencing provides insights into the evolution of gene families encoding plant cell wall-degrading enzymes in longhorned beetles.</title>
        <authorList>
            <person name="Shin N.R."/>
            <person name="Okamura Y."/>
            <person name="Kirsch R."/>
            <person name="Pauchet Y."/>
        </authorList>
    </citation>
    <scope>NUCLEOTIDE SEQUENCE</scope>
    <source>
        <strain evidence="1">RBIC_L_NR</strain>
    </source>
</reference>
<evidence type="ECO:0000313" key="2">
    <source>
        <dbReference type="Proteomes" id="UP001162156"/>
    </source>
</evidence>
<keyword evidence="2" id="KW-1185">Reference proteome</keyword>
<dbReference type="Proteomes" id="UP001162156">
    <property type="component" value="Unassembled WGS sequence"/>
</dbReference>
<protein>
    <submittedName>
        <fullName evidence="1">Uncharacterized protein</fullName>
    </submittedName>
</protein>
<proteinExistence type="predicted"/>
<evidence type="ECO:0000313" key="1">
    <source>
        <dbReference type="EMBL" id="KAJ8966647.1"/>
    </source>
</evidence>
<comment type="caution">
    <text evidence="1">The sequence shown here is derived from an EMBL/GenBank/DDBJ whole genome shotgun (WGS) entry which is preliminary data.</text>
</comment>
<organism evidence="1 2">
    <name type="scientific">Rhamnusium bicolor</name>
    <dbReference type="NCBI Taxonomy" id="1586634"/>
    <lineage>
        <taxon>Eukaryota</taxon>
        <taxon>Metazoa</taxon>
        <taxon>Ecdysozoa</taxon>
        <taxon>Arthropoda</taxon>
        <taxon>Hexapoda</taxon>
        <taxon>Insecta</taxon>
        <taxon>Pterygota</taxon>
        <taxon>Neoptera</taxon>
        <taxon>Endopterygota</taxon>
        <taxon>Coleoptera</taxon>
        <taxon>Polyphaga</taxon>
        <taxon>Cucujiformia</taxon>
        <taxon>Chrysomeloidea</taxon>
        <taxon>Cerambycidae</taxon>
        <taxon>Lepturinae</taxon>
        <taxon>Rhagiini</taxon>
        <taxon>Rhamnusium</taxon>
    </lineage>
</organism>
<name>A0AAV8ZM48_9CUCU</name>
<dbReference type="AlphaFoldDB" id="A0AAV8ZM48"/>
<accession>A0AAV8ZM48</accession>
<sequence>MVPTMYVHTMPQQCKTGNEKYHHEHFDRTYDNFLRKEYVPIHHHNNFYSSQNEDFQRQSHVPLLGQNELCSSISSNKNEANAKLNLINCDLESGKSIILEIEKGTANCCEVNLDRNINSKPKHPTEIDKFYTEKTFVS</sequence>
<dbReference type="EMBL" id="JANEYF010000960">
    <property type="protein sequence ID" value="KAJ8966647.1"/>
    <property type="molecule type" value="Genomic_DNA"/>
</dbReference>
<gene>
    <name evidence="1" type="ORF">NQ314_003414</name>
</gene>